<reference evidence="1 2" key="1">
    <citation type="submission" date="2005-09" db="EMBL/GenBank/DDBJ databases">
        <authorList>
            <person name="Mural R.J."/>
            <person name="Li P.W."/>
            <person name="Adams M.D."/>
            <person name="Amanatides P.G."/>
            <person name="Baden-Tillson H."/>
            <person name="Barnstead M."/>
            <person name="Chin S.H."/>
            <person name="Dew I."/>
            <person name="Evans C.A."/>
            <person name="Ferriera S."/>
            <person name="Flanigan M."/>
            <person name="Fosler C."/>
            <person name="Glodek A."/>
            <person name="Gu Z."/>
            <person name="Holt R.A."/>
            <person name="Jennings D."/>
            <person name="Kraft C.L."/>
            <person name="Lu F."/>
            <person name="Nguyen T."/>
            <person name="Nusskern D.R."/>
            <person name="Pfannkoch C.M."/>
            <person name="Sitter C."/>
            <person name="Sutton G.G."/>
            <person name="Venter J.C."/>
            <person name="Wang Z."/>
            <person name="Woodage T."/>
            <person name="Zheng X.H."/>
            <person name="Zhong F."/>
        </authorList>
    </citation>
    <scope>NUCLEOTIDE SEQUENCE [LARGE SCALE GENOMIC DNA]</scope>
    <source>
        <strain>BN</strain>
        <strain evidence="2">Sprague-Dawley</strain>
    </source>
</reference>
<organism evidence="1 2">
    <name type="scientific">Rattus norvegicus</name>
    <name type="common">Rat</name>
    <dbReference type="NCBI Taxonomy" id="10116"/>
    <lineage>
        <taxon>Eukaryota</taxon>
        <taxon>Metazoa</taxon>
        <taxon>Chordata</taxon>
        <taxon>Craniata</taxon>
        <taxon>Vertebrata</taxon>
        <taxon>Euteleostomi</taxon>
        <taxon>Mammalia</taxon>
        <taxon>Eutheria</taxon>
        <taxon>Euarchontoglires</taxon>
        <taxon>Glires</taxon>
        <taxon>Rodentia</taxon>
        <taxon>Myomorpha</taxon>
        <taxon>Muroidea</taxon>
        <taxon>Muridae</taxon>
        <taxon>Murinae</taxon>
        <taxon>Rattus</taxon>
    </lineage>
</organism>
<proteinExistence type="predicted"/>
<sequence length="35" mass="4249">MFSPLNVCYRITSLRLKYSHVSKWHDYSIEDSRIC</sequence>
<protein>
    <submittedName>
        <fullName evidence="1">RCG42911</fullName>
    </submittedName>
</protein>
<evidence type="ECO:0000313" key="2">
    <source>
        <dbReference type="Proteomes" id="UP000234681"/>
    </source>
</evidence>
<name>A6JZY8_RAT</name>
<evidence type="ECO:0000313" key="1">
    <source>
        <dbReference type="EMBL" id="EDL97647.1"/>
    </source>
</evidence>
<dbReference type="AlphaFoldDB" id="A6JZY8"/>
<dbReference type="Proteomes" id="UP000234681">
    <property type="component" value="Chromosome X"/>
</dbReference>
<dbReference type="EMBL" id="CH474009">
    <property type="protein sequence ID" value="EDL97647.1"/>
    <property type="molecule type" value="Genomic_DNA"/>
</dbReference>
<gene>
    <name evidence="1" type="ORF">rCG_42911</name>
</gene>
<accession>A6JZY8</accession>